<evidence type="ECO:0000256" key="1">
    <source>
        <dbReference type="ARBA" id="ARBA00004613"/>
    </source>
</evidence>
<comment type="subcellular location">
    <subcellularLocation>
        <location evidence="1">Secreted</location>
    </subcellularLocation>
</comment>
<feature type="domain" description="MD-2-related lipid-recognition" evidence="5">
    <location>
        <begin position="25"/>
        <end position="152"/>
    </location>
</feature>
<dbReference type="InterPro" id="IPR003172">
    <property type="entry name" value="ML_dom"/>
</dbReference>
<keyword evidence="3" id="KW-0964">Secreted</keyword>
<dbReference type="GO" id="GO:0015918">
    <property type="term" value="P:sterol transport"/>
    <property type="evidence" value="ECO:0007669"/>
    <property type="project" value="InterPro"/>
</dbReference>
<evidence type="ECO:0000256" key="3">
    <source>
        <dbReference type="ARBA" id="ARBA00022525"/>
    </source>
</evidence>
<dbReference type="Gene3D" id="2.60.40.770">
    <property type="match status" value="1"/>
</dbReference>
<dbReference type="Pfam" id="PF02221">
    <property type="entry name" value="E1_DerP2_DerF2"/>
    <property type="match status" value="1"/>
</dbReference>
<protein>
    <submittedName>
        <fullName evidence="6">CSON008026 protein</fullName>
    </submittedName>
</protein>
<evidence type="ECO:0000313" key="6">
    <source>
        <dbReference type="EMBL" id="SSX34448.1"/>
    </source>
</evidence>
<feature type="chain" id="PRO_5016350337" evidence="4">
    <location>
        <begin position="22"/>
        <end position="155"/>
    </location>
</feature>
<organism evidence="6">
    <name type="scientific">Culicoides sonorensis</name>
    <name type="common">Biting midge</name>
    <dbReference type="NCBI Taxonomy" id="179676"/>
    <lineage>
        <taxon>Eukaryota</taxon>
        <taxon>Metazoa</taxon>
        <taxon>Ecdysozoa</taxon>
        <taxon>Arthropoda</taxon>
        <taxon>Hexapoda</taxon>
        <taxon>Insecta</taxon>
        <taxon>Pterygota</taxon>
        <taxon>Neoptera</taxon>
        <taxon>Endopterygota</taxon>
        <taxon>Diptera</taxon>
        <taxon>Nematocera</taxon>
        <taxon>Chironomoidea</taxon>
        <taxon>Ceratopogonidae</taxon>
        <taxon>Ceratopogoninae</taxon>
        <taxon>Culicoides</taxon>
        <taxon>Monoculicoides</taxon>
    </lineage>
</organism>
<proteinExistence type="inferred from homology"/>
<feature type="signal peptide" evidence="4">
    <location>
        <begin position="1"/>
        <end position="21"/>
    </location>
</feature>
<evidence type="ECO:0000256" key="4">
    <source>
        <dbReference type="SAM" id="SignalP"/>
    </source>
</evidence>
<reference evidence="6" key="1">
    <citation type="submission" date="2018-07" db="EMBL/GenBank/DDBJ databases">
        <authorList>
            <person name="Quirk P.G."/>
            <person name="Krulwich T.A."/>
        </authorList>
    </citation>
    <scope>NUCLEOTIDE SEQUENCE</scope>
</reference>
<dbReference type="GO" id="GO:0032934">
    <property type="term" value="F:sterol binding"/>
    <property type="evidence" value="ECO:0007669"/>
    <property type="project" value="InterPro"/>
</dbReference>
<dbReference type="SUPFAM" id="SSF81296">
    <property type="entry name" value="E set domains"/>
    <property type="match status" value="1"/>
</dbReference>
<sequence>MSFKLILSIFVLTWMPCIILATEGIRECPGLPAPNYVNIAGCEKAPCLLPRGKDAEMESSFTSIDAADKLKTRSYFREIESGIAGEFPLPSDKANTCDWLISTTCPLYPTEDVTFTLSMPVLWIYPKNMDLDLKITVENESKVILSCFQVLAKTV</sequence>
<dbReference type="GO" id="GO:0005576">
    <property type="term" value="C:extracellular region"/>
    <property type="evidence" value="ECO:0007669"/>
    <property type="project" value="UniProtKB-SubCell"/>
</dbReference>
<dbReference type="VEuPathDB" id="VectorBase:CSON008026"/>
<dbReference type="InterPro" id="IPR039670">
    <property type="entry name" value="NPC2-like"/>
</dbReference>
<dbReference type="InterPro" id="IPR014756">
    <property type="entry name" value="Ig_E-set"/>
</dbReference>
<evidence type="ECO:0000259" key="5">
    <source>
        <dbReference type="SMART" id="SM00737"/>
    </source>
</evidence>
<evidence type="ECO:0000256" key="2">
    <source>
        <dbReference type="ARBA" id="ARBA00006370"/>
    </source>
</evidence>
<dbReference type="PANTHER" id="PTHR11306">
    <property type="entry name" value="NIEMANN PICK TYPE C2 PROTEIN NPC2-RELATED"/>
    <property type="match status" value="1"/>
</dbReference>
<comment type="similarity">
    <text evidence="2">Belongs to the NPC2 family.</text>
</comment>
<dbReference type="PANTHER" id="PTHR11306:SF36">
    <property type="entry name" value="NIEMANN-PICK TYPE C-2C-RELATED"/>
    <property type="match status" value="1"/>
</dbReference>
<accession>A0A336N737</accession>
<dbReference type="SMART" id="SM00737">
    <property type="entry name" value="ML"/>
    <property type="match status" value="1"/>
</dbReference>
<keyword evidence="4" id="KW-0732">Signal</keyword>
<dbReference type="EMBL" id="UFQT01003024">
    <property type="protein sequence ID" value="SSX34448.1"/>
    <property type="molecule type" value="Genomic_DNA"/>
</dbReference>
<dbReference type="OMA" id="SIFVLTW"/>
<name>A0A336N737_CULSO</name>
<dbReference type="FunFam" id="2.60.40.770:FF:000001">
    <property type="entry name" value="NPC intracellular cholesterol transporter 2"/>
    <property type="match status" value="1"/>
</dbReference>
<dbReference type="AlphaFoldDB" id="A0A336N737"/>
<gene>
    <name evidence="6" type="primary">CSON008026</name>
</gene>